<gene>
    <name evidence="2" type="ORF">GCM10007116_09430</name>
    <name evidence="1" type="ORF">HS1genome_0928</name>
</gene>
<proteinExistence type="predicted"/>
<evidence type="ECO:0000313" key="3">
    <source>
        <dbReference type="Proteomes" id="UP000276741"/>
    </source>
</evidence>
<evidence type="ECO:0000313" key="2">
    <source>
        <dbReference type="EMBL" id="GGT93824.1"/>
    </source>
</evidence>
<reference evidence="2" key="4">
    <citation type="submission" date="2020-09" db="EMBL/GenBank/DDBJ databases">
        <authorList>
            <person name="Sun Q."/>
            <person name="Ohkuma M."/>
        </authorList>
    </citation>
    <scope>NUCLEOTIDE SEQUENCE</scope>
    <source>
        <strain evidence="2">JCM 31740</strain>
    </source>
</reference>
<reference evidence="3" key="2">
    <citation type="submission" date="2018-04" db="EMBL/GenBank/DDBJ databases">
        <title>Complete genome sequence of Sulfodiicoccus acidiphilus strain HS-1.</title>
        <authorList>
            <person name="Sakai H.D."/>
            <person name="Kurosawa N."/>
        </authorList>
    </citation>
    <scope>NUCLEOTIDE SEQUENCE [LARGE SCALE GENOMIC DNA]</scope>
    <source>
        <strain evidence="3">HS-1</strain>
    </source>
</reference>
<dbReference type="KEGG" id="sacd:HS1genome_0928"/>
<protein>
    <submittedName>
        <fullName evidence="1">Uncharacterized protein</fullName>
    </submittedName>
</protein>
<dbReference type="Proteomes" id="UP000616143">
    <property type="component" value="Unassembled WGS sequence"/>
</dbReference>
<dbReference type="Proteomes" id="UP000276741">
    <property type="component" value="Chromosome"/>
</dbReference>
<accession>A0A348B2Y7</accession>
<dbReference type="EMBL" id="BMQS01000007">
    <property type="protein sequence ID" value="GGT93824.1"/>
    <property type="molecule type" value="Genomic_DNA"/>
</dbReference>
<dbReference type="AlphaFoldDB" id="A0A348B2Y7"/>
<reference evidence="2" key="1">
    <citation type="journal article" date="2014" name="Int. J. Syst. Evol. Microbiol.">
        <title>Complete genome sequence of Corynebacterium casei LMG S-19264T (=DSM 44701T), isolated from a smear-ripened cheese.</title>
        <authorList>
            <consortium name="US DOE Joint Genome Institute (JGI-PGF)"/>
            <person name="Walter F."/>
            <person name="Albersmeier A."/>
            <person name="Kalinowski J."/>
            <person name="Ruckert C."/>
        </authorList>
    </citation>
    <scope>NUCLEOTIDE SEQUENCE</scope>
    <source>
        <strain evidence="2">JCM 31740</strain>
    </source>
</reference>
<keyword evidence="3" id="KW-1185">Reference proteome</keyword>
<dbReference type="EMBL" id="AP018553">
    <property type="protein sequence ID" value="BBD72539.1"/>
    <property type="molecule type" value="Genomic_DNA"/>
</dbReference>
<name>A0A348B2Y7_9CREN</name>
<sequence>MDCPRCGVRMDFQAETEIMSDKLKKIRYLYKCPACGVKTSDLELRLTRDGGVTISVYSF</sequence>
<organism evidence="1 3">
    <name type="scientific">Sulfodiicoccus acidiphilus</name>
    <dbReference type="NCBI Taxonomy" id="1670455"/>
    <lineage>
        <taxon>Archaea</taxon>
        <taxon>Thermoproteota</taxon>
        <taxon>Thermoprotei</taxon>
        <taxon>Sulfolobales</taxon>
        <taxon>Sulfolobaceae</taxon>
        <taxon>Sulfodiicoccus</taxon>
    </lineage>
</organism>
<reference evidence="1" key="3">
    <citation type="journal article" date="2019" name="BMC Res. Notes">
        <title>Complete genome sequence of the Sulfodiicoccus acidiphilus strain HS-1T, the first crenarchaeon that lacks polB3, isolated from an acidic hot spring in Ohwaku-dani, Hakone, Japan.</title>
        <authorList>
            <person name="Sakai H.D."/>
            <person name="Kurosawa N."/>
        </authorList>
    </citation>
    <scope>NUCLEOTIDE SEQUENCE</scope>
    <source>
        <strain evidence="1">HS-1</strain>
    </source>
</reference>
<evidence type="ECO:0000313" key="1">
    <source>
        <dbReference type="EMBL" id="BBD72539.1"/>
    </source>
</evidence>